<accession>A0A1M7B251</accession>
<dbReference type="EMBL" id="FRBR01000003">
    <property type="protein sequence ID" value="SHL49088.1"/>
    <property type="molecule type" value="Genomic_DNA"/>
</dbReference>
<protein>
    <submittedName>
        <fullName evidence="2">Uncharacterized protein</fullName>
    </submittedName>
</protein>
<reference evidence="2 3" key="1">
    <citation type="submission" date="2016-11" db="EMBL/GenBank/DDBJ databases">
        <authorList>
            <person name="Jaros S."/>
            <person name="Januszkiewicz K."/>
            <person name="Wedrychowicz H."/>
        </authorList>
    </citation>
    <scope>NUCLEOTIDE SEQUENCE [LARGE SCALE GENOMIC DNA]</scope>
    <source>
        <strain evidence="2 3">DSM 29589</strain>
    </source>
</reference>
<sequence length="124" mass="13016">MQFTNLTKAICAFALMAVAGPGAAQDTSGDIPEMPSHCSVQDAGEIIQIVVCDPSDVEQKTLIEAGRAACGLALPCGAWVWTDADKAPLKAPANHDGLTQDQITASKGVWVAEQKSFIFIDEAN</sequence>
<dbReference type="OrthoDB" id="7872391at2"/>
<gene>
    <name evidence="2" type="ORF">SAMN05444398_10365</name>
</gene>
<dbReference type="Proteomes" id="UP000183974">
    <property type="component" value="Unassembled WGS sequence"/>
</dbReference>
<feature type="chain" id="PRO_5012884228" evidence="1">
    <location>
        <begin position="25"/>
        <end position="124"/>
    </location>
</feature>
<proteinExistence type="predicted"/>
<evidence type="ECO:0000256" key="1">
    <source>
        <dbReference type="SAM" id="SignalP"/>
    </source>
</evidence>
<organism evidence="2 3">
    <name type="scientific">Roseovarius pacificus</name>
    <dbReference type="NCBI Taxonomy" id="337701"/>
    <lineage>
        <taxon>Bacteria</taxon>
        <taxon>Pseudomonadati</taxon>
        <taxon>Pseudomonadota</taxon>
        <taxon>Alphaproteobacteria</taxon>
        <taxon>Rhodobacterales</taxon>
        <taxon>Roseobacteraceae</taxon>
        <taxon>Roseovarius</taxon>
    </lineage>
</organism>
<keyword evidence="1" id="KW-0732">Signal</keyword>
<dbReference type="RefSeq" id="WP_073034125.1">
    <property type="nucleotide sequence ID" value="NZ_BMLR01000003.1"/>
</dbReference>
<dbReference type="AlphaFoldDB" id="A0A1M7B251"/>
<name>A0A1M7B251_9RHOB</name>
<evidence type="ECO:0000313" key="2">
    <source>
        <dbReference type="EMBL" id="SHL49088.1"/>
    </source>
</evidence>
<feature type="signal peptide" evidence="1">
    <location>
        <begin position="1"/>
        <end position="24"/>
    </location>
</feature>
<keyword evidence="3" id="KW-1185">Reference proteome</keyword>
<evidence type="ECO:0000313" key="3">
    <source>
        <dbReference type="Proteomes" id="UP000183974"/>
    </source>
</evidence>